<reference evidence="2 3" key="1">
    <citation type="submission" date="2024-09" db="EMBL/GenBank/DDBJ databases">
        <authorList>
            <person name="Sun Q."/>
            <person name="Mori K."/>
        </authorList>
    </citation>
    <scope>NUCLEOTIDE SEQUENCE [LARGE SCALE GENOMIC DNA]</scope>
    <source>
        <strain evidence="2 3">CECT 8064</strain>
    </source>
</reference>
<dbReference type="RefSeq" id="WP_390191290.1">
    <property type="nucleotide sequence ID" value="NZ_JBHMEP010000001.1"/>
</dbReference>
<dbReference type="Gene3D" id="3.90.550.10">
    <property type="entry name" value="Spore Coat Polysaccharide Biosynthesis Protein SpsA, Chain A"/>
    <property type="match status" value="1"/>
</dbReference>
<dbReference type="PANTHER" id="PTHR22916:SF3">
    <property type="entry name" value="UDP-GLCNAC:BETAGAL BETA-1,3-N-ACETYLGLUCOSAMINYLTRANSFERASE-LIKE PROTEIN 1"/>
    <property type="match status" value="1"/>
</dbReference>
<dbReference type="PANTHER" id="PTHR22916">
    <property type="entry name" value="GLYCOSYLTRANSFERASE"/>
    <property type="match status" value="1"/>
</dbReference>
<dbReference type="CDD" id="cd00761">
    <property type="entry name" value="Glyco_tranf_GTA_type"/>
    <property type="match status" value="1"/>
</dbReference>
<organism evidence="2 3">
    <name type="scientific">Vibrio olivae</name>
    <dbReference type="NCBI Taxonomy" id="1243002"/>
    <lineage>
        <taxon>Bacteria</taxon>
        <taxon>Pseudomonadati</taxon>
        <taxon>Pseudomonadota</taxon>
        <taxon>Gammaproteobacteria</taxon>
        <taxon>Vibrionales</taxon>
        <taxon>Vibrionaceae</taxon>
        <taxon>Vibrio</taxon>
    </lineage>
</organism>
<dbReference type="Proteomes" id="UP001589645">
    <property type="component" value="Unassembled WGS sequence"/>
</dbReference>
<gene>
    <name evidence="2" type="ORF">ACFFUV_08760</name>
</gene>
<feature type="domain" description="Glycosyltransferase 2-like" evidence="1">
    <location>
        <begin position="4"/>
        <end position="124"/>
    </location>
</feature>
<dbReference type="SUPFAM" id="SSF53448">
    <property type="entry name" value="Nucleotide-diphospho-sugar transferases"/>
    <property type="match status" value="1"/>
</dbReference>
<dbReference type="InterPro" id="IPR029044">
    <property type="entry name" value="Nucleotide-diphossugar_trans"/>
</dbReference>
<name>A0ABV5HNE1_9VIBR</name>
<evidence type="ECO:0000313" key="3">
    <source>
        <dbReference type="Proteomes" id="UP001589645"/>
    </source>
</evidence>
<protein>
    <submittedName>
        <fullName evidence="2">Glycosyltransferase family 2 protein</fullName>
    </submittedName>
</protein>
<dbReference type="Pfam" id="PF00535">
    <property type="entry name" value="Glycos_transf_2"/>
    <property type="match status" value="1"/>
</dbReference>
<dbReference type="EMBL" id="JBHMEP010000001">
    <property type="protein sequence ID" value="MFB9135051.1"/>
    <property type="molecule type" value="Genomic_DNA"/>
</dbReference>
<evidence type="ECO:0000313" key="2">
    <source>
        <dbReference type="EMBL" id="MFB9135051.1"/>
    </source>
</evidence>
<dbReference type="InterPro" id="IPR001173">
    <property type="entry name" value="Glyco_trans_2-like"/>
</dbReference>
<accession>A0ABV5HNE1</accession>
<sequence>MKYSIIVPHFNDFKSLERLLDSIPHRDDIEVIVVDDKSTDTYELTNIKSKCIFLDNNTEQKSAGTCRNLGLKIAKGKWLLFADSDDVFTDEAFNYLDAVSQSNDDIIYFKSLSLVEETGEISDRNSYLLDLVNQHLQTGDESIRYRYYPPWGKLIRHQLVKDNNISFDQVMASNDVMFSVKTGYYAKSISSVDKPIYCVMQRKNSLTTKPSKKNQKIRLVVELNKNDFLYEKGLKYYQTSLQSLLSKYKDVLSSETSFRIVRSFISFRQRVLPNSIQDKLGFK</sequence>
<evidence type="ECO:0000259" key="1">
    <source>
        <dbReference type="Pfam" id="PF00535"/>
    </source>
</evidence>
<keyword evidence="3" id="KW-1185">Reference proteome</keyword>
<proteinExistence type="predicted"/>
<comment type="caution">
    <text evidence="2">The sequence shown here is derived from an EMBL/GenBank/DDBJ whole genome shotgun (WGS) entry which is preliminary data.</text>
</comment>